<dbReference type="GO" id="GO:0035735">
    <property type="term" value="P:intraciliary transport involved in cilium assembly"/>
    <property type="evidence" value="ECO:0007669"/>
    <property type="project" value="TreeGrafter"/>
</dbReference>
<feature type="coiled-coil region" evidence="1">
    <location>
        <begin position="57"/>
        <end position="127"/>
    </location>
</feature>
<dbReference type="EMBL" id="VCEA01000001">
    <property type="protein sequence ID" value="KAB0356277.1"/>
    <property type="molecule type" value="Genomic_DNA"/>
</dbReference>
<gene>
    <name evidence="2" type="ORF">FD754_000433</name>
</gene>
<keyword evidence="3" id="KW-1185">Reference proteome</keyword>
<evidence type="ECO:0000313" key="3">
    <source>
        <dbReference type="Proteomes" id="UP000326458"/>
    </source>
</evidence>
<dbReference type="Proteomes" id="UP000326458">
    <property type="component" value="Unassembled WGS sequence"/>
</dbReference>
<proteinExistence type="predicted"/>
<name>A0A5N3W4V5_MUNMU</name>
<dbReference type="GO" id="GO:0030992">
    <property type="term" value="C:intraciliary transport particle B"/>
    <property type="evidence" value="ECO:0007669"/>
    <property type="project" value="InterPro"/>
</dbReference>
<dbReference type="PANTHER" id="PTHR31432:SF0">
    <property type="entry name" value="INTRAFLAGELLAR TRANSPORT PROTEIN 74 HOMOLOG"/>
    <property type="match status" value="1"/>
</dbReference>
<protein>
    <recommendedName>
        <fullName evidence="4">Intraflagellar transport 74</fullName>
    </recommendedName>
</protein>
<comment type="caution">
    <text evidence="2">The sequence shown here is derived from an EMBL/GenBank/DDBJ whole genome shotgun (WGS) entry which is preliminary data.</text>
</comment>
<dbReference type="InterPro" id="IPR029602">
    <property type="entry name" value="IFT74"/>
</dbReference>
<evidence type="ECO:0000256" key="1">
    <source>
        <dbReference type="SAM" id="Coils"/>
    </source>
</evidence>
<dbReference type="AlphaFoldDB" id="A0A5N3W4V5"/>
<organism evidence="2 3">
    <name type="scientific">Muntiacus muntjak</name>
    <name type="common">Barking deer</name>
    <name type="synonym">Indian muntjac</name>
    <dbReference type="NCBI Taxonomy" id="9888"/>
    <lineage>
        <taxon>Eukaryota</taxon>
        <taxon>Metazoa</taxon>
        <taxon>Chordata</taxon>
        <taxon>Craniata</taxon>
        <taxon>Vertebrata</taxon>
        <taxon>Euteleostomi</taxon>
        <taxon>Mammalia</taxon>
        <taxon>Eutheria</taxon>
        <taxon>Laurasiatheria</taxon>
        <taxon>Artiodactyla</taxon>
        <taxon>Ruminantia</taxon>
        <taxon>Pecora</taxon>
        <taxon>Cervidae</taxon>
        <taxon>Muntiacinae</taxon>
        <taxon>Muntiacus</taxon>
    </lineage>
</organism>
<feature type="coiled-coil region" evidence="1">
    <location>
        <begin position="161"/>
        <end position="273"/>
    </location>
</feature>
<sequence length="397" mass="46691">GKTIALTRWTFVGKPKKIKSDTAYTISPSICHETKINRNSRLSVSLWLSFTWKEKQIRSVEEEIEQEKQAAEGIIKNMSPEKQVKYIEMKTTNEKLLQELDTLQQQLDSLNMKKESLESEIAHSQVKQEAVLLHEKLYELESHRDQMIAEDKNMGSPMEERERLLKQVKEDNQEIASMERQLADIKEKVNQFSEEIRQLDMDLEEHQAFIETFEESKNQELERKAQIEANIVSLLEHSSRVNSQRLQLDLQKMELLESKMTEEQQSLKNKIKQMITDLETYNDLAALKSSGEEKKKKLHQERTVLSTRRNAFKKITEKLNTECETLKTQLQENETHSQLTNLERKWQHHEQNNFVMKEFIATKSQESDYQSIMKNVSKQIAEYNKSIVDALRSMSRN</sequence>
<keyword evidence="1" id="KW-0175">Coiled coil</keyword>
<reference evidence="2 3" key="1">
    <citation type="submission" date="2019-06" db="EMBL/GenBank/DDBJ databases">
        <title>Discovery of a novel chromosome fission-fusion reversal in muntjac.</title>
        <authorList>
            <person name="Mudd A.B."/>
            <person name="Bredeson J.V."/>
            <person name="Baum R."/>
            <person name="Hockemeyer D."/>
            <person name="Rokhsar D.S."/>
        </authorList>
    </citation>
    <scope>NUCLEOTIDE SEQUENCE [LARGE SCALE GENOMIC DNA]</scope>
    <source>
        <strain evidence="2">UTSW_UCB_Mm</strain>
        <tissue evidence="2">Fibroblast cell line</tissue>
    </source>
</reference>
<dbReference type="GO" id="GO:0005929">
    <property type="term" value="C:cilium"/>
    <property type="evidence" value="ECO:0007669"/>
    <property type="project" value="TreeGrafter"/>
</dbReference>
<evidence type="ECO:0000313" key="2">
    <source>
        <dbReference type="EMBL" id="KAB0356277.1"/>
    </source>
</evidence>
<dbReference type="PANTHER" id="PTHR31432">
    <property type="entry name" value="INTRAFLAGELLAR TRANSPORT PROTEIN 74 HOMOLOG"/>
    <property type="match status" value="1"/>
</dbReference>
<feature type="non-terminal residue" evidence="2">
    <location>
        <position position="1"/>
    </location>
</feature>
<accession>A0A5N3W4V5</accession>
<evidence type="ECO:0008006" key="4">
    <source>
        <dbReference type="Google" id="ProtNLM"/>
    </source>
</evidence>
<dbReference type="GO" id="GO:0048487">
    <property type="term" value="F:beta-tubulin binding"/>
    <property type="evidence" value="ECO:0007669"/>
    <property type="project" value="InterPro"/>
</dbReference>